<feature type="region of interest" description="Disordered" evidence="1">
    <location>
        <begin position="356"/>
        <end position="385"/>
    </location>
</feature>
<organism evidence="2 3">
    <name type="scientific">Littorina saxatilis</name>
    <dbReference type="NCBI Taxonomy" id="31220"/>
    <lineage>
        <taxon>Eukaryota</taxon>
        <taxon>Metazoa</taxon>
        <taxon>Spiralia</taxon>
        <taxon>Lophotrochozoa</taxon>
        <taxon>Mollusca</taxon>
        <taxon>Gastropoda</taxon>
        <taxon>Caenogastropoda</taxon>
        <taxon>Littorinimorpha</taxon>
        <taxon>Littorinoidea</taxon>
        <taxon>Littorinidae</taxon>
        <taxon>Littorina</taxon>
    </lineage>
</organism>
<feature type="region of interest" description="Disordered" evidence="1">
    <location>
        <begin position="63"/>
        <end position="88"/>
    </location>
</feature>
<feature type="compositionally biased region" description="Polar residues" evidence="1">
    <location>
        <begin position="502"/>
        <end position="526"/>
    </location>
</feature>
<evidence type="ECO:0000313" key="2">
    <source>
        <dbReference type="EMBL" id="KAK7107809.1"/>
    </source>
</evidence>
<gene>
    <name evidence="2" type="ORF">V1264_015660</name>
</gene>
<reference evidence="2 3" key="1">
    <citation type="submission" date="2024-02" db="EMBL/GenBank/DDBJ databases">
        <title>Chromosome-scale genome assembly of the rough periwinkle Littorina saxatilis.</title>
        <authorList>
            <person name="De Jode A."/>
            <person name="Faria R."/>
            <person name="Formenti G."/>
            <person name="Sims Y."/>
            <person name="Smith T.P."/>
            <person name="Tracey A."/>
            <person name="Wood J.M.D."/>
            <person name="Zagrodzka Z.B."/>
            <person name="Johannesson K."/>
            <person name="Butlin R.K."/>
            <person name="Leder E.H."/>
        </authorList>
    </citation>
    <scope>NUCLEOTIDE SEQUENCE [LARGE SCALE GENOMIC DNA]</scope>
    <source>
        <strain evidence="2">Snail1</strain>
        <tissue evidence="2">Muscle</tissue>
    </source>
</reference>
<accession>A0AAN9GH81</accession>
<evidence type="ECO:0000313" key="3">
    <source>
        <dbReference type="Proteomes" id="UP001374579"/>
    </source>
</evidence>
<comment type="caution">
    <text evidence="2">The sequence shown here is derived from an EMBL/GenBank/DDBJ whole genome shotgun (WGS) entry which is preliminary data.</text>
</comment>
<name>A0AAN9GH81_9CAEN</name>
<dbReference type="Proteomes" id="UP001374579">
    <property type="component" value="Unassembled WGS sequence"/>
</dbReference>
<sequence length="693" mass="76092">MVERASDYHVSFRAVLPAPLLGNHALFKNHDVTNPRELYSMLSESKRQKGMLLTSLSISHPTGARLPSLQSSSNSSEVQFRPLGEQTQHSSYRDLVTFRQQDPAALTQNSVRRSASLQDVSNLENLNSAFNTKKLKPILRGSDSKNEQHEKAGVKFGHKEVRLIKDHPLPPIEGGGGGDAGVVSLSYSRGASSVHSLRNGDELSLLMGPSPQHHLRYGPERAPEVFPRGQPVKVEKPVTPTYDDYPEAYWELRSPTVQEPCDLKEDMIDRDRYRLQQISTLHLRAMNREVVVNRLDTYPKWQQQLQELSPPLHSAPKQNLARGLNVSTPGLLVSARSGKQQRMSLPIRNHTLAVAAKSISPPANPANTAKPRNKANSGNQDDAEDANYVVVQGDDELHRVRIEAAARAAGEKVGQGGEVKPLKASVVNLCMEPDRKSHAPTSDVYTGIRRVMFGTRPQSDKTRTQFYVQGQNAQGQDQGQNGQGQDHGHQAAQTYRGPGSVSLASNNATLGSSHSNRLQRVTSAPNWTPPASADPGTSVTIGDYSAYDSNVGSPGSKFLLKKFNKLQVFGEQSASAENDAATNPPKNDQWDNVPVKPVVEKHPYRPQNRPPTFRLDMRNYPPRRHGSAGGALAEEDETLTERGGYPFLSSERGGKGAHVFSRSSDKSEATALSFRFRNGEVIVSRQGKKPNVT</sequence>
<keyword evidence="3" id="KW-1185">Reference proteome</keyword>
<feature type="region of interest" description="Disordered" evidence="1">
    <location>
        <begin position="471"/>
        <end position="537"/>
    </location>
</feature>
<feature type="compositionally biased region" description="Low complexity" evidence="1">
    <location>
        <begin position="471"/>
        <end position="484"/>
    </location>
</feature>
<feature type="region of interest" description="Disordered" evidence="1">
    <location>
        <begin position="601"/>
        <end position="670"/>
    </location>
</feature>
<proteinExistence type="predicted"/>
<evidence type="ECO:0000256" key="1">
    <source>
        <dbReference type="SAM" id="MobiDB-lite"/>
    </source>
</evidence>
<dbReference type="AlphaFoldDB" id="A0AAN9GH81"/>
<protein>
    <submittedName>
        <fullName evidence="2">Uncharacterized protein</fullName>
    </submittedName>
</protein>
<dbReference type="EMBL" id="JBAMIC010000004">
    <property type="protein sequence ID" value="KAK7107809.1"/>
    <property type="molecule type" value="Genomic_DNA"/>
</dbReference>